<name>A0A6B2H0H5_9BACT</name>
<dbReference type="EMBL" id="JAAEAA010000008">
    <property type="protein sequence ID" value="NDK55793.1"/>
    <property type="molecule type" value="Genomic_DNA"/>
</dbReference>
<evidence type="ECO:0000256" key="1">
    <source>
        <dbReference type="SAM" id="MobiDB-lite"/>
    </source>
</evidence>
<comment type="caution">
    <text evidence="2">The sequence shown here is derived from an EMBL/GenBank/DDBJ whole genome shotgun (WGS) entry which is preliminary data.</text>
</comment>
<dbReference type="RefSeq" id="WP_162345861.1">
    <property type="nucleotide sequence ID" value="NZ_JAAEAA010000008.1"/>
</dbReference>
<reference evidence="2 3" key="1">
    <citation type="submission" date="2020-01" db="EMBL/GenBank/DDBJ databases">
        <authorList>
            <person name="Kim M.K."/>
        </authorList>
    </citation>
    <scope>NUCLEOTIDE SEQUENCE [LARGE SCALE GENOMIC DNA]</scope>
    <source>
        <strain evidence="2 3">BT213</strain>
    </source>
</reference>
<dbReference type="PROSITE" id="PS51257">
    <property type="entry name" value="PROKAR_LIPOPROTEIN"/>
    <property type="match status" value="1"/>
</dbReference>
<protein>
    <submittedName>
        <fullName evidence="2">Uncharacterized protein</fullName>
    </submittedName>
</protein>
<evidence type="ECO:0000313" key="3">
    <source>
        <dbReference type="Proteomes" id="UP000478546"/>
    </source>
</evidence>
<proteinExistence type="predicted"/>
<sequence>MKKLLIIALGVFAFACGDTGNKENETTNDAPATEEGMDAGAGEDVSPQLEVDDDSARLEVDTISTATEANEQKQ</sequence>
<keyword evidence="3" id="KW-1185">Reference proteome</keyword>
<dbReference type="AlphaFoldDB" id="A0A6B2H0H5"/>
<organism evidence="2 3">
    <name type="scientific">Pontibacter fetidus</name>
    <dbReference type="NCBI Taxonomy" id="2700082"/>
    <lineage>
        <taxon>Bacteria</taxon>
        <taxon>Pseudomonadati</taxon>
        <taxon>Bacteroidota</taxon>
        <taxon>Cytophagia</taxon>
        <taxon>Cytophagales</taxon>
        <taxon>Hymenobacteraceae</taxon>
        <taxon>Pontibacter</taxon>
    </lineage>
</organism>
<gene>
    <name evidence="2" type="ORF">GWO68_07690</name>
</gene>
<evidence type="ECO:0000313" key="2">
    <source>
        <dbReference type="EMBL" id="NDK55793.1"/>
    </source>
</evidence>
<feature type="region of interest" description="Disordered" evidence="1">
    <location>
        <begin position="17"/>
        <end position="56"/>
    </location>
</feature>
<dbReference type="Proteomes" id="UP000478546">
    <property type="component" value="Unassembled WGS sequence"/>
</dbReference>
<accession>A0A6B2H0H5</accession>